<dbReference type="InterPro" id="IPR036869">
    <property type="entry name" value="J_dom_sf"/>
</dbReference>
<evidence type="ECO:0000256" key="1">
    <source>
        <dbReference type="ARBA" id="ARBA00023186"/>
    </source>
</evidence>
<feature type="domain" description="J" evidence="3">
    <location>
        <begin position="210"/>
        <end position="277"/>
    </location>
</feature>
<dbReference type="NCBIfam" id="NF006948">
    <property type="entry name" value="PRK09430.1"/>
    <property type="match status" value="1"/>
</dbReference>
<reference evidence="4" key="1">
    <citation type="journal article" date="2020" name="mSystems">
        <title>Genome- and Community-Level Interaction Insights into Carbon Utilization and Element Cycling Functions of Hydrothermarchaeota in Hydrothermal Sediment.</title>
        <authorList>
            <person name="Zhou Z."/>
            <person name="Liu Y."/>
            <person name="Xu W."/>
            <person name="Pan J."/>
            <person name="Luo Z.H."/>
            <person name="Li M."/>
        </authorList>
    </citation>
    <scope>NUCLEOTIDE SEQUENCE [LARGE SCALE GENOMIC DNA]</scope>
    <source>
        <strain evidence="4">HyVt-493</strain>
    </source>
</reference>
<dbReference type="Pfam" id="PF00226">
    <property type="entry name" value="DnaJ"/>
    <property type="match status" value="1"/>
</dbReference>
<dbReference type="SMART" id="SM00271">
    <property type="entry name" value="DnaJ"/>
    <property type="match status" value="1"/>
</dbReference>
<comment type="caution">
    <text evidence="4">The sequence shown here is derived from an EMBL/GenBank/DDBJ whole genome shotgun (WGS) entry which is preliminary data.</text>
</comment>
<dbReference type="InterPro" id="IPR001623">
    <property type="entry name" value="DnaJ_domain"/>
</dbReference>
<keyword evidence="1" id="KW-0143">Chaperone</keyword>
<dbReference type="Gene3D" id="1.10.3680.10">
    <property type="entry name" value="TerB-like"/>
    <property type="match status" value="1"/>
</dbReference>
<dbReference type="AlphaFoldDB" id="A0A7V2WU42"/>
<dbReference type="Proteomes" id="UP000885750">
    <property type="component" value="Unassembled WGS sequence"/>
</dbReference>
<accession>A0A7V2WU42</accession>
<dbReference type="InterPro" id="IPR007791">
    <property type="entry name" value="DjlA_N"/>
</dbReference>
<gene>
    <name evidence="4" type="primary">djlA</name>
    <name evidence="4" type="ORF">ENJ51_01155</name>
</gene>
<name>A0A7V2WU42_LEUMU</name>
<dbReference type="InterPro" id="IPR029024">
    <property type="entry name" value="TerB-like"/>
</dbReference>
<dbReference type="Gene3D" id="1.10.287.110">
    <property type="entry name" value="DnaJ domain"/>
    <property type="match status" value="1"/>
</dbReference>
<dbReference type="PANTHER" id="PTHR24074">
    <property type="entry name" value="CO-CHAPERONE PROTEIN DJLA"/>
    <property type="match status" value="1"/>
</dbReference>
<evidence type="ECO:0000313" key="4">
    <source>
        <dbReference type="EMBL" id="HFC91399.1"/>
    </source>
</evidence>
<sequence length="277" mass="31490">MRYIKFIVAILGFYYYGFWTGIFGFFIAFFITWKLTGGLEGYIARKIGLGNTRAQRATRQALFLKTVFTLMGKLSKADGRVSEKEIAHVEAFFVQLGLTAEHRKEAIQLFKLGSGNHYDIEPLLEEFNHECGKSTALKQMLMNYLIGAAIADGNLHHAEMKLLSHISQALGYNEAELQQLIAMTRGQDHFSQDQYQQHTGYAPSKNSLSSAYQALGVKEKDSNAEIKKAYRRLIREFHPDKLMGQGLPEDMVKKATERSQEIQAAYDLIKKHRKANK</sequence>
<dbReference type="SUPFAM" id="SSF158682">
    <property type="entry name" value="TerB-like"/>
    <property type="match status" value="1"/>
</dbReference>
<dbReference type="CDD" id="cd07316">
    <property type="entry name" value="terB_like_DjlA"/>
    <property type="match status" value="1"/>
</dbReference>
<evidence type="ECO:0000259" key="3">
    <source>
        <dbReference type="PROSITE" id="PS50076"/>
    </source>
</evidence>
<dbReference type="CDD" id="cd06257">
    <property type="entry name" value="DnaJ"/>
    <property type="match status" value="1"/>
</dbReference>
<organism evidence="4">
    <name type="scientific">Leucothrix mucor</name>
    <dbReference type="NCBI Taxonomy" id="45248"/>
    <lineage>
        <taxon>Bacteria</taxon>
        <taxon>Pseudomonadati</taxon>
        <taxon>Pseudomonadota</taxon>
        <taxon>Gammaproteobacteria</taxon>
        <taxon>Thiotrichales</taxon>
        <taxon>Thiotrichaceae</taxon>
        <taxon>Leucothrix</taxon>
    </lineage>
</organism>
<dbReference type="InterPro" id="IPR050817">
    <property type="entry name" value="DjlA_DnaK_co-chaperone"/>
</dbReference>
<dbReference type="PRINTS" id="PR00625">
    <property type="entry name" value="JDOMAIN"/>
</dbReference>
<dbReference type="SUPFAM" id="SSF46565">
    <property type="entry name" value="Chaperone J-domain"/>
    <property type="match status" value="1"/>
</dbReference>
<proteinExistence type="predicted"/>
<keyword evidence="2" id="KW-1133">Transmembrane helix</keyword>
<keyword evidence="2" id="KW-0472">Membrane</keyword>
<keyword evidence="2" id="KW-0812">Transmembrane</keyword>
<evidence type="ECO:0000256" key="2">
    <source>
        <dbReference type="SAM" id="Phobius"/>
    </source>
</evidence>
<protein>
    <submittedName>
        <fullName evidence="4">Co-chaperone DjlA</fullName>
    </submittedName>
</protein>
<dbReference type="EMBL" id="DRMS01000044">
    <property type="protein sequence ID" value="HFC91399.1"/>
    <property type="molecule type" value="Genomic_DNA"/>
</dbReference>
<dbReference type="Pfam" id="PF05099">
    <property type="entry name" value="TerB"/>
    <property type="match status" value="1"/>
</dbReference>
<feature type="transmembrane region" description="Helical" evidence="2">
    <location>
        <begin position="6"/>
        <end position="31"/>
    </location>
</feature>
<dbReference type="PROSITE" id="PS50076">
    <property type="entry name" value="DNAJ_2"/>
    <property type="match status" value="1"/>
</dbReference>